<feature type="compositionally biased region" description="Polar residues" evidence="8">
    <location>
        <begin position="303"/>
        <end position="334"/>
    </location>
</feature>
<dbReference type="InterPro" id="IPR011011">
    <property type="entry name" value="Znf_FYVE_PHD"/>
</dbReference>
<accession>A0AAD9KB31</accession>
<gene>
    <name evidence="10" type="ORF">LSH36_21g08025</name>
</gene>
<evidence type="ECO:0000313" key="11">
    <source>
        <dbReference type="Proteomes" id="UP001208570"/>
    </source>
</evidence>
<keyword evidence="2" id="KW-0479">Metal-binding</keyword>
<feature type="domain" description="Polycomb-like MTF2 factor 2 C-terminal" evidence="9">
    <location>
        <begin position="515"/>
        <end position="560"/>
    </location>
</feature>
<dbReference type="Pfam" id="PF14061">
    <property type="entry name" value="Mtf2_C"/>
    <property type="match status" value="1"/>
</dbReference>
<dbReference type="GO" id="GO:0005634">
    <property type="term" value="C:nucleus"/>
    <property type="evidence" value="ECO:0007669"/>
    <property type="project" value="UniProtKB-SubCell"/>
</dbReference>
<evidence type="ECO:0000259" key="9">
    <source>
        <dbReference type="Pfam" id="PF14061"/>
    </source>
</evidence>
<evidence type="ECO:0000256" key="3">
    <source>
        <dbReference type="ARBA" id="ARBA00022737"/>
    </source>
</evidence>
<keyword evidence="6" id="KW-0156">Chromatin regulator</keyword>
<organism evidence="10 11">
    <name type="scientific">Paralvinella palmiformis</name>
    <dbReference type="NCBI Taxonomy" id="53620"/>
    <lineage>
        <taxon>Eukaryota</taxon>
        <taxon>Metazoa</taxon>
        <taxon>Spiralia</taxon>
        <taxon>Lophotrochozoa</taxon>
        <taxon>Annelida</taxon>
        <taxon>Polychaeta</taxon>
        <taxon>Sedentaria</taxon>
        <taxon>Canalipalpata</taxon>
        <taxon>Terebellida</taxon>
        <taxon>Terebelliformia</taxon>
        <taxon>Alvinellidae</taxon>
        <taxon>Paralvinella</taxon>
    </lineage>
</organism>
<keyword evidence="5" id="KW-0862">Zinc</keyword>
<evidence type="ECO:0000256" key="2">
    <source>
        <dbReference type="ARBA" id="ARBA00022723"/>
    </source>
</evidence>
<keyword evidence="7" id="KW-0539">Nucleus</keyword>
<dbReference type="GO" id="GO:0006325">
    <property type="term" value="P:chromatin organization"/>
    <property type="evidence" value="ECO:0007669"/>
    <property type="project" value="UniProtKB-KW"/>
</dbReference>
<evidence type="ECO:0000256" key="8">
    <source>
        <dbReference type="SAM" id="MobiDB-lite"/>
    </source>
</evidence>
<feature type="region of interest" description="Disordered" evidence="8">
    <location>
        <begin position="480"/>
        <end position="506"/>
    </location>
</feature>
<dbReference type="PROSITE" id="PS01359">
    <property type="entry name" value="ZF_PHD_1"/>
    <property type="match status" value="1"/>
</dbReference>
<comment type="subcellular location">
    <subcellularLocation>
        <location evidence="1">Nucleus</location>
    </subcellularLocation>
</comment>
<dbReference type="InterPro" id="IPR019786">
    <property type="entry name" value="Zinc_finger_PHD-type_CS"/>
</dbReference>
<evidence type="ECO:0000256" key="6">
    <source>
        <dbReference type="ARBA" id="ARBA00022853"/>
    </source>
</evidence>
<evidence type="ECO:0000256" key="5">
    <source>
        <dbReference type="ARBA" id="ARBA00022833"/>
    </source>
</evidence>
<keyword evidence="11" id="KW-1185">Reference proteome</keyword>
<sequence length="564" mass="64160">MFRKMRRSGPIPVSKESDLIEVIFLGNVFAYGASLSLSRKSDRTKIQLGSLTWDKNHLVNNKNIYCYCAGPGDWFWKMVQCHKCKQWFHEECVRCLKYSLILGDRFYLFVCAVCNSGKEYIRRLALNWDDVTHLALFYLAMKDHVKYSDVNEVVIPWLEDNWQRLQLPQRLDISPSGNKTEHIRRHVMSSLMSNQSKYQSGKEIKKKFSLWGLRIRFPPFPPNISPLPDGTVTHEVVLQTLKNSSMKRLHITEDLKPVPLCFAQRTKSQSLKRKATDEDFTPPQSKRHRSSTGSRSTSDKLETPNQDYKSYNSTADSYSLSSGFPSQQSNTSDSPAKISLDHVIPCPSNFYGVNHPFKTVLERDQELEHVKMKERILNNYSMCNGALNADGVQESVSDTYTDSHMETESDTISLATSESVVSEPNISKQQYKLASHHLPKIKRRKRGRPSKAEIQALKERVAAAIKMGVTDSNYIVQSKNPSTSTCNTPKAERKKRTKNVVDKSTLDGMSEKEVSISQLKSYVSNYFGAANRLANGEGFRVLARRITPEGKCQYLVEWEGGIVG</sequence>
<feature type="region of interest" description="Disordered" evidence="8">
    <location>
        <begin position="266"/>
        <end position="336"/>
    </location>
</feature>
<name>A0AAD9KB31_9ANNE</name>
<dbReference type="Gene3D" id="3.90.980.20">
    <property type="match status" value="1"/>
</dbReference>
<evidence type="ECO:0000256" key="7">
    <source>
        <dbReference type="ARBA" id="ARBA00023242"/>
    </source>
</evidence>
<keyword evidence="3" id="KW-0677">Repeat</keyword>
<dbReference type="AlphaFoldDB" id="A0AAD9KB31"/>
<dbReference type="GO" id="GO:0008270">
    <property type="term" value="F:zinc ion binding"/>
    <property type="evidence" value="ECO:0007669"/>
    <property type="project" value="UniProtKB-KW"/>
</dbReference>
<protein>
    <recommendedName>
        <fullName evidence="9">Polycomb-like MTF2 factor 2 C-terminal domain-containing protein</fullName>
    </recommendedName>
</protein>
<evidence type="ECO:0000313" key="10">
    <source>
        <dbReference type="EMBL" id="KAK2168042.1"/>
    </source>
</evidence>
<dbReference type="SUPFAM" id="SSF57903">
    <property type="entry name" value="FYVE/PHD zinc finger"/>
    <property type="match status" value="1"/>
</dbReference>
<dbReference type="Proteomes" id="UP001208570">
    <property type="component" value="Unassembled WGS sequence"/>
</dbReference>
<reference evidence="10" key="1">
    <citation type="journal article" date="2023" name="Mol. Biol. Evol.">
        <title>Third-Generation Sequencing Reveals the Adaptive Role of the Epigenome in Three Deep-Sea Polychaetes.</title>
        <authorList>
            <person name="Perez M."/>
            <person name="Aroh O."/>
            <person name="Sun Y."/>
            <person name="Lan Y."/>
            <person name="Juniper S.K."/>
            <person name="Young C.R."/>
            <person name="Angers B."/>
            <person name="Qian P.Y."/>
        </authorList>
    </citation>
    <scope>NUCLEOTIDE SEQUENCE</scope>
    <source>
        <strain evidence="10">P08H-3</strain>
    </source>
</reference>
<dbReference type="InterPro" id="IPR025894">
    <property type="entry name" value="Mtf2_C_dom"/>
</dbReference>
<evidence type="ECO:0000256" key="4">
    <source>
        <dbReference type="ARBA" id="ARBA00022771"/>
    </source>
</evidence>
<dbReference type="EMBL" id="JAODUP010000021">
    <property type="protein sequence ID" value="KAK2168042.1"/>
    <property type="molecule type" value="Genomic_DNA"/>
</dbReference>
<keyword evidence="4" id="KW-0863">Zinc-finger</keyword>
<proteinExistence type="predicted"/>
<comment type="caution">
    <text evidence="10">The sequence shown here is derived from an EMBL/GenBank/DDBJ whole genome shotgun (WGS) entry which is preliminary data.</text>
</comment>
<evidence type="ECO:0000256" key="1">
    <source>
        <dbReference type="ARBA" id="ARBA00004123"/>
    </source>
</evidence>